<reference evidence="7" key="1">
    <citation type="submission" date="2022-07" db="EMBL/GenBank/DDBJ databases">
        <title>Phylogenomic reconstructions and comparative analyses of Kickxellomycotina fungi.</title>
        <authorList>
            <person name="Reynolds N.K."/>
            <person name="Stajich J.E."/>
            <person name="Barry K."/>
            <person name="Grigoriev I.V."/>
            <person name="Crous P."/>
            <person name="Smith M.E."/>
        </authorList>
    </citation>
    <scope>NUCLEOTIDE SEQUENCE</scope>
    <source>
        <strain evidence="7">NRRL 1566</strain>
    </source>
</reference>
<evidence type="ECO:0000256" key="1">
    <source>
        <dbReference type="ARBA" id="ARBA00010325"/>
    </source>
</evidence>
<dbReference type="Proteomes" id="UP001139887">
    <property type="component" value="Unassembled WGS sequence"/>
</dbReference>
<keyword evidence="2" id="KW-0479">Metal-binding</keyword>
<evidence type="ECO:0000259" key="6">
    <source>
        <dbReference type="Pfam" id="PF04690"/>
    </source>
</evidence>
<dbReference type="Gene3D" id="1.10.30.10">
    <property type="entry name" value="High mobility group box domain"/>
    <property type="match status" value="1"/>
</dbReference>
<dbReference type="InterPro" id="IPR036910">
    <property type="entry name" value="HMG_box_dom_sf"/>
</dbReference>
<dbReference type="GO" id="GO:0045165">
    <property type="term" value="P:cell fate commitment"/>
    <property type="evidence" value="ECO:0007669"/>
    <property type="project" value="TreeGrafter"/>
</dbReference>
<dbReference type="AlphaFoldDB" id="A0A9W8I5W7"/>
<organism evidence="7 8">
    <name type="scientific">Coemansia brasiliensis</name>
    <dbReference type="NCBI Taxonomy" id="2650707"/>
    <lineage>
        <taxon>Eukaryota</taxon>
        <taxon>Fungi</taxon>
        <taxon>Fungi incertae sedis</taxon>
        <taxon>Zoopagomycota</taxon>
        <taxon>Kickxellomycotina</taxon>
        <taxon>Kickxellomycetes</taxon>
        <taxon>Kickxellales</taxon>
        <taxon>Kickxellaceae</taxon>
        <taxon>Coemansia</taxon>
    </lineage>
</organism>
<evidence type="ECO:0000256" key="4">
    <source>
        <dbReference type="ARBA" id="ARBA00022833"/>
    </source>
</evidence>
<dbReference type="GO" id="GO:0008270">
    <property type="term" value="F:zinc ion binding"/>
    <property type="evidence" value="ECO:0007669"/>
    <property type="project" value="UniProtKB-KW"/>
</dbReference>
<protein>
    <recommendedName>
        <fullName evidence="6">YABBY protein C-terminal domain-containing protein</fullName>
    </recommendedName>
</protein>
<feature type="compositionally biased region" description="Basic residues" evidence="5">
    <location>
        <begin position="15"/>
        <end position="29"/>
    </location>
</feature>
<feature type="domain" description="YABBY protein C-terminal" evidence="6">
    <location>
        <begin position="27"/>
        <end position="70"/>
    </location>
</feature>
<sequence length="76" mass="8285">MSRPKAKSSPSTTATKKKSAASKVTKTKKVSPYNMYMKAELAKVKEKNPGIPHKEAFKLAARNWATAPQNPKVAAK</sequence>
<dbReference type="SUPFAM" id="SSF47095">
    <property type="entry name" value="HMG-box"/>
    <property type="match status" value="1"/>
</dbReference>
<evidence type="ECO:0000256" key="5">
    <source>
        <dbReference type="SAM" id="MobiDB-lite"/>
    </source>
</evidence>
<dbReference type="CDD" id="cd00084">
    <property type="entry name" value="HMG-box_SF"/>
    <property type="match status" value="1"/>
</dbReference>
<accession>A0A9W8I5W7</accession>
<proteinExistence type="inferred from homology"/>
<evidence type="ECO:0000313" key="8">
    <source>
        <dbReference type="Proteomes" id="UP001139887"/>
    </source>
</evidence>
<evidence type="ECO:0000256" key="2">
    <source>
        <dbReference type="ARBA" id="ARBA00022723"/>
    </source>
</evidence>
<comment type="caution">
    <text evidence="7">The sequence shown here is derived from an EMBL/GenBank/DDBJ whole genome shotgun (WGS) entry which is preliminary data.</text>
</comment>
<feature type="region of interest" description="Disordered" evidence="5">
    <location>
        <begin position="1"/>
        <end position="29"/>
    </location>
</feature>
<name>A0A9W8I5W7_9FUNG</name>
<evidence type="ECO:0000313" key="7">
    <source>
        <dbReference type="EMBL" id="KAJ2843158.1"/>
    </source>
</evidence>
<keyword evidence="3" id="KW-0863">Zinc-finger</keyword>
<dbReference type="InterPro" id="IPR056775">
    <property type="entry name" value="YABBY_C"/>
</dbReference>
<keyword evidence="4" id="KW-0862">Zinc</keyword>
<dbReference type="PANTHER" id="PTHR31675">
    <property type="entry name" value="PROTEIN YABBY 6-RELATED"/>
    <property type="match status" value="1"/>
</dbReference>
<dbReference type="OrthoDB" id="667577at2759"/>
<evidence type="ECO:0000256" key="3">
    <source>
        <dbReference type="ARBA" id="ARBA00022771"/>
    </source>
</evidence>
<dbReference type="Pfam" id="PF04690">
    <property type="entry name" value="YABBY"/>
    <property type="match status" value="1"/>
</dbReference>
<dbReference type="GO" id="GO:0005634">
    <property type="term" value="C:nucleus"/>
    <property type="evidence" value="ECO:0007669"/>
    <property type="project" value="TreeGrafter"/>
</dbReference>
<gene>
    <name evidence="7" type="ORF">IWW36_005651</name>
</gene>
<dbReference type="EMBL" id="JANBUW010001504">
    <property type="protein sequence ID" value="KAJ2843158.1"/>
    <property type="molecule type" value="Genomic_DNA"/>
</dbReference>
<dbReference type="InterPro" id="IPR006780">
    <property type="entry name" value="YABBY"/>
</dbReference>
<comment type="similarity">
    <text evidence="1">Belongs to the YABBY family.</text>
</comment>
<keyword evidence="8" id="KW-1185">Reference proteome</keyword>